<sequence>MPFTMNPILNTTEDEDKIENIINSYLSQNTILDWKYELALKELIYKNLLIEPTEENMKELGNMYLQEVSIVYESRREGCTTEESNKVDMLGNDGFLKISTSPQIQKLLRLAAYLARALNDAIDNRLSSAENSQTSDDQEDNVELTLPDPIY</sequence>
<feature type="region of interest" description="Disordered" evidence="1">
    <location>
        <begin position="128"/>
        <end position="151"/>
    </location>
</feature>
<name>A0ABP9ZF16_9FUNG</name>
<evidence type="ECO:0000313" key="3">
    <source>
        <dbReference type="Proteomes" id="UP001473302"/>
    </source>
</evidence>
<dbReference type="Proteomes" id="UP001473302">
    <property type="component" value="Unassembled WGS sequence"/>
</dbReference>
<accession>A0ABP9ZF16</accession>
<comment type="caution">
    <text evidence="2">The sequence shown here is derived from an EMBL/GenBank/DDBJ whole genome shotgun (WGS) entry which is preliminary data.</text>
</comment>
<organism evidence="2 3">
    <name type="scientific">Mucor flavus</name>
    <dbReference type="NCBI Taxonomy" id="439312"/>
    <lineage>
        <taxon>Eukaryota</taxon>
        <taxon>Fungi</taxon>
        <taxon>Fungi incertae sedis</taxon>
        <taxon>Mucoromycota</taxon>
        <taxon>Mucoromycotina</taxon>
        <taxon>Mucoromycetes</taxon>
        <taxon>Mucorales</taxon>
        <taxon>Mucorineae</taxon>
        <taxon>Mucoraceae</taxon>
        <taxon>Mucor</taxon>
    </lineage>
</organism>
<keyword evidence="3" id="KW-1185">Reference proteome</keyword>
<reference evidence="2 3" key="1">
    <citation type="submission" date="2024-04" db="EMBL/GenBank/DDBJ databases">
        <title>genome sequences of Mucor flavus KT1a and Helicostylum pulchrum KT1b strains isolated from the surface of a dry-aged beef.</title>
        <authorList>
            <person name="Toyotome T."/>
            <person name="Hosono M."/>
            <person name="Torimaru M."/>
            <person name="Fukuda K."/>
            <person name="Mikami N."/>
        </authorList>
    </citation>
    <scope>NUCLEOTIDE SEQUENCE [LARGE SCALE GENOMIC DNA]</scope>
    <source>
        <strain evidence="2 3">KT1a</strain>
    </source>
</reference>
<evidence type="ECO:0000256" key="1">
    <source>
        <dbReference type="SAM" id="MobiDB-lite"/>
    </source>
</evidence>
<proteinExistence type="predicted"/>
<gene>
    <name evidence="2" type="ORF">MFLAVUS_011260</name>
</gene>
<dbReference type="EMBL" id="BAABUK010000047">
    <property type="protein sequence ID" value="GAA5817709.1"/>
    <property type="molecule type" value="Genomic_DNA"/>
</dbReference>
<protein>
    <submittedName>
        <fullName evidence="2">Uncharacterized protein</fullName>
    </submittedName>
</protein>
<evidence type="ECO:0000313" key="2">
    <source>
        <dbReference type="EMBL" id="GAA5817709.1"/>
    </source>
</evidence>